<dbReference type="NCBIfam" id="NF040785">
    <property type="entry name" value="CD3324_fam"/>
    <property type="match status" value="1"/>
</dbReference>
<dbReference type="EMBL" id="SKFG01000029">
    <property type="protein sequence ID" value="TCZ73807.1"/>
    <property type="molecule type" value="Genomic_DNA"/>
</dbReference>
<dbReference type="AlphaFoldDB" id="A0A4R4E4D9"/>
<protein>
    <recommendedName>
        <fullName evidence="3">Mor transcription activator domain-containing protein</fullName>
    </recommendedName>
</protein>
<dbReference type="PANTHER" id="PTHR37812">
    <property type="entry name" value="MU-LIKE PROPHAGE FLUMU PROTEIN C"/>
    <property type="match status" value="1"/>
</dbReference>
<sequence>MKYLNAENILPQHILKEIQKYVHGGVIYIPTPEEWRKKWGQSSGTREYLNTRNEEIRQRFSMGASIDELSDLFYLSRHSIKKILYSKK</sequence>
<dbReference type="InterPro" id="IPR009057">
    <property type="entry name" value="Homeodomain-like_sf"/>
</dbReference>
<dbReference type="InterPro" id="IPR052411">
    <property type="entry name" value="c-mor_Regulatory_Protein"/>
</dbReference>
<organism evidence="1 2">
    <name type="scientific">Paenibacillus albiflavus</name>
    <dbReference type="NCBI Taxonomy" id="2545760"/>
    <lineage>
        <taxon>Bacteria</taxon>
        <taxon>Bacillati</taxon>
        <taxon>Bacillota</taxon>
        <taxon>Bacilli</taxon>
        <taxon>Bacillales</taxon>
        <taxon>Paenibacillaceae</taxon>
        <taxon>Paenibacillus</taxon>
    </lineage>
</organism>
<evidence type="ECO:0008006" key="3">
    <source>
        <dbReference type="Google" id="ProtNLM"/>
    </source>
</evidence>
<name>A0A4R4E4D9_9BACL</name>
<evidence type="ECO:0000313" key="1">
    <source>
        <dbReference type="EMBL" id="TCZ73807.1"/>
    </source>
</evidence>
<gene>
    <name evidence="1" type="ORF">E0485_20545</name>
</gene>
<dbReference type="OrthoDB" id="9800398at2"/>
<keyword evidence="2" id="KW-1185">Reference proteome</keyword>
<dbReference type="SUPFAM" id="SSF46689">
    <property type="entry name" value="Homeodomain-like"/>
    <property type="match status" value="1"/>
</dbReference>
<accession>A0A4R4E4D9</accession>
<reference evidence="1 2" key="1">
    <citation type="submission" date="2019-03" db="EMBL/GenBank/DDBJ databases">
        <authorList>
            <person name="Kim M.K.M."/>
        </authorList>
    </citation>
    <scope>NUCLEOTIDE SEQUENCE [LARGE SCALE GENOMIC DNA]</scope>
    <source>
        <strain evidence="1 2">18JY21-1</strain>
    </source>
</reference>
<dbReference type="Proteomes" id="UP000295418">
    <property type="component" value="Unassembled WGS sequence"/>
</dbReference>
<dbReference type="InterPro" id="IPR049739">
    <property type="entry name" value="YraL-like"/>
</dbReference>
<dbReference type="RefSeq" id="WP_132419944.1">
    <property type="nucleotide sequence ID" value="NZ_SKFG01000029.1"/>
</dbReference>
<proteinExistence type="predicted"/>
<evidence type="ECO:0000313" key="2">
    <source>
        <dbReference type="Proteomes" id="UP000295418"/>
    </source>
</evidence>
<comment type="caution">
    <text evidence="1">The sequence shown here is derived from an EMBL/GenBank/DDBJ whole genome shotgun (WGS) entry which is preliminary data.</text>
</comment>
<dbReference type="PANTHER" id="PTHR37812:SF1">
    <property type="entry name" value="MU-LIKE PROPHAGE FLUMU PROTEIN C"/>
    <property type="match status" value="1"/>
</dbReference>